<dbReference type="InterPro" id="IPR019378">
    <property type="entry name" value="GDP-Fuc_O-FucTrfase"/>
</dbReference>
<dbReference type="CDD" id="cd11299">
    <property type="entry name" value="O-FucT_plant"/>
    <property type="match status" value="1"/>
</dbReference>
<keyword evidence="8 15" id="KW-1133">Transmembrane helix</keyword>
<feature type="transmembrane region" description="Helical" evidence="15">
    <location>
        <begin position="82"/>
        <end position="102"/>
    </location>
</feature>
<comment type="similarity">
    <text evidence="3">Belongs to the glycosyltransferase GT106 family.</text>
</comment>
<evidence type="ECO:0000256" key="1">
    <source>
        <dbReference type="ARBA" id="ARBA00004606"/>
    </source>
</evidence>
<evidence type="ECO:0000256" key="9">
    <source>
        <dbReference type="ARBA" id="ARBA00023136"/>
    </source>
</evidence>
<dbReference type="FunFam" id="3.40.50.11350:FF:000011">
    <property type="entry name" value="O-fucosyltransferase 28"/>
    <property type="match status" value="1"/>
</dbReference>
<dbReference type="InterPro" id="IPR024709">
    <property type="entry name" value="FucosylTrfase_pln"/>
</dbReference>
<sequence>MSSGGTTGAAAVPIQGSATSTHQRRRVADDREKENPSDENPEACNTDNNNNNWWLISQPNILIGRIWRGILKHMKRNIGRKVVLMLFTLAVLSAYLKFFILLSGGDGMAEEAGSAKHFTTTTTIIHNIQNDYSAKAILDDSDTSSSSVNVQKRPVTHVPVPEIFRRPRSDNVYKCITRPKDRIRKKTDPTNGYILAHANGGLNQMRTGICDMVAIAKLINATLVLPSLDHSSFWTDPSDFKDVFDWRHFIEVLRDDIEIVDKLPAKYRSVKPLRKAPTSWSKASYYRNVILNLLKKRRVLEFTHTDSRLANNGISPSVQRLRCRANYEALRYTPNIEELGMKLVDRMRHDEPYIALHLRYEKDMLAFTGCSHNLTAAESKELRAMRLKVKHWKEKDINSKEKRLTGQCPMSPREASMFLKAMGYPSSTRIYIVAGEIYGRNSMDAFKAEYPNVFTHSTLAEPEELESFKQYQNRLAALDYIIALESDVFVYTYDGNMAKAVQGHRMFEGFRRTINPDRLNFVRLIDSLDNGSISWEDFGKEVKKLHVNRIGAPYLRTLGALPRQEENFYANPYPGCICD</sequence>
<comment type="caution">
    <text evidence="16">The sequence shown here is derived from an EMBL/GenBank/DDBJ whole genome shotgun (WGS) entry which is preliminary data.</text>
</comment>
<evidence type="ECO:0000256" key="10">
    <source>
        <dbReference type="ARBA" id="ARBA00023180"/>
    </source>
</evidence>
<keyword evidence="5" id="KW-0808">Transferase</keyword>
<dbReference type="PIRSF" id="PIRSF009360">
    <property type="entry name" value="UCP009360"/>
    <property type="match status" value="1"/>
</dbReference>
<dbReference type="Pfam" id="PF10250">
    <property type="entry name" value="O-FucT"/>
    <property type="match status" value="1"/>
</dbReference>
<organism evidence="16 17">
    <name type="scientific">Castilleja foliolosa</name>
    <dbReference type="NCBI Taxonomy" id="1961234"/>
    <lineage>
        <taxon>Eukaryota</taxon>
        <taxon>Viridiplantae</taxon>
        <taxon>Streptophyta</taxon>
        <taxon>Embryophyta</taxon>
        <taxon>Tracheophyta</taxon>
        <taxon>Spermatophyta</taxon>
        <taxon>Magnoliopsida</taxon>
        <taxon>eudicotyledons</taxon>
        <taxon>Gunneridae</taxon>
        <taxon>Pentapetalae</taxon>
        <taxon>asterids</taxon>
        <taxon>lamiids</taxon>
        <taxon>Lamiales</taxon>
        <taxon>Orobanchaceae</taxon>
        <taxon>Pedicularideae</taxon>
        <taxon>Castillejinae</taxon>
        <taxon>Castilleja</taxon>
    </lineage>
</organism>
<evidence type="ECO:0000256" key="14">
    <source>
        <dbReference type="SAM" id="MobiDB-lite"/>
    </source>
</evidence>
<keyword evidence="6 15" id="KW-0812">Transmembrane</keyword>
<evidence type="ECO:0000313" key="16">
    <source>
        <dbReference type="EMBL" id="KAL3626927.1"/>
    </source>
</evidence>
<dbReference type="Gene3D" id="3.40.50.11350">
    <property type="match status" value="1"/>
</dbReference>
<evidence type="ECO:0000256" key="11">
    <source>
        <dbReference type="ARBA" id="ARBA00023253"/>
    </source>
</evidence>
<keyword evidence="4" id="KW-0328">Glycosyltransferase</keyword>
<gene>
    <name evidence="16" type="primary">OFUT28_2</name>
    <name evidence="16" type="ORF">CASFOL_029238</name>
</gene>
<evidence type="ECO:0000313" key="17">
    <source>
        <dbReference type="Proteomes" id="UP001632038"/>
    </source>
</evidence>
<evidence type="ECO:0000256" key="12">
    <source>
        <dbReference type="ARBA" id="ARBA00023277"/>
    </source>
</evidence>
<keyword evidence="11" id="KW-0294">Fucose metabolism</keyword>
<dbReference type="PANTHER" id="PTHR31741:SF4">
    <property type="entry name" value="O-FUCOSYLTRANSFERASE 28"/>
    <property type="match status" value="1"/>
</dbReference>
<name>A0ABD3CDZ1_9LAMI</name>
<keyword evidence="10" id="KW-0325">Glycoprotein</keyword>
<dbReference type="AlphaFoldDB" id="A0ABD3CDZ1"/>
<evidence type="ECO:0000256" key="4">
    <source>
        <dbReference type="ARBA" id="ARBA00022676"/>
    </source>
</evidence>
<evidence type="ECO:0000256" key="2">
    <source>
        <dbReference type="ARBA" id="ARBA00004881"/>
    </source>
</evidence>
<dbReference type="PANTHER" id="PTHR31741">
    <property type="entry name" value="OS02G0726500 PROTEIN-RELATED"/>
    <property type="match status" value="1"/>
</dbReference>
<proteinExistence type="inferred from homology"/>
<evidence type="ECO:0000256" key="15">
    <source>
        <dbReference type="SAM" id="Phobius"/>
    </source>
</evidence>
<keyword evidence="7" id="KW-0735">Signal-anchor</keyword>
<reference evidence="17" key="1">
    <citation type="journal article" date="2024" name="IScience">
        <title>Strigolactones Initiate the Formation of Haustorium-like Structures in Castilleja.</title>
        <authorList>
            <person name="Buerger M."/>
            <person name="Peterson D."/>
            <person name="Chory J."/>
        </authorList>
    </citation>
    <scope>NUCLEOTIDE SEQUENCE [LARGE SCALE GENOMIC DNA]</scope>
</reference>
<feature type="compositionally biased region" description="Basic and acidic residues" evidence="14">
    <location>
        <begin position="26"/>
        <end position="36"/>
    </location>
</feature>
<evidence type="ECO:0000256" key="6">
    <source>
        <dbReference type="ARBA" id="ARBA00022692"/>
    </source>
</evidence>
<evidence type="ECO:0000256" key="13">
    <source>
        <dbReference type="ARBA" id="ARBA00030350"/>
    </source>
</evidence>
<evidence type="ECO:0000256" key="8">
    <source>
        <dbReference type="ARBA" id="ARBA00022989"/>
    </source>
</evidence>
<evidence type="ECO:0000256" key="7">
    <source>
        <dbReference type="ARBA" id="ARBA00022968"/>
    </source>
</evidence>
<evidence type="ECO:0000256" key="3">
    <source>
        <dbReference type="ARBA" id="ARBA00007737"/>
    </source>
</evidence>
<keyword evidence="12" id="KW-0119">Carbohydrate metabolism</keyword>
<dbReference type="GO" id="GO:0016757">
    <property type="term" value="F:glycosyltransferase activity"/>
    <property type="evidence" value="ECO:0007669"/>
    <property type="project" value="UniProtKB-KW"/>
</dbReference>
<dbReference type="GO" id="GO:0006004">
    <property type="term" value="P:fucose metabolic process"/>
    <property type="evidence" value="ECO:0007669"/>
    <property type="project" value="UniProtKB-KW"/>
</dbReference>
<accession>A0ABD3CDZ1</accession>
<keyword evidence="9 15" id="KW-0472">Membrane</keyword>
<comment type="subcellular location">
    <subcellularLocation>
        <location evidence="1">Membrane</location>
        <topology evidence="1">Single-pass type II membrane protein</topology>
    </subcellularLocation>
</comment>
<feature type="region of interest" description="Disordered" evidence="14">
    <location>
        <begin position="1"/>
        <end position="49"/>
    </location>
</feature>
<comment type="pathway">
    <text evidence="2">Glycan metabolism.</text>
</comment>
<dbReference type="GO" id="GO:0016020">
    <property type="term" value="C:membrane"/>
    <property type="evidence" value="ECO:0007669"/>
    <property type="project" value="UniProtKB-SubCell"/>
</dbReference>
<dbReference type="Proteomes" id="UP001632038">
    <property type="component" value="Unassembled WGS sequence"/>
</dbReference>
<evidence type="ECO:0000256" key="5">
    <source>
        <dbReference type="ARBA" id="ARBA00022679"/>
    </source>
</evidence>
<dbReference type="EMBL" id="JAVIJP010000041">
    <property type="protein sequence ID" value="KAL3626927.1"/>
    <property type="molecule type" value="Genomic_DNA"/>
</dbReference>
<protein>
    <recommendedName>
        <fullName evidence="13">O-fucosyltransferase family protein</fullName>
    </recommendedName>
</protein>
<keyword evidence="17" id="KW-1185">Reference proteome</keyword>